<feature type="signal peptide" evidence="1">
    <location>
        <begin position="1"/>
        <end position="17"/>
    </location>
</feature>
<sequence>MMLGFCILLASFLPALAFAIPVAPTVEPEVSGCILVDLGDFVIKDDGTKLEHFTMDRGVGRSPILTVMRVAFVNRIENHVCLLQETERLGMDVLGLCV</sequence>
<protein>
    <recommendedName>
        <fullName evidence="4">Secreted protein</fullName>
    </recommendedName>
</protein>
<evidence type="ECO:0000313" key="2">
    <source>
        <dbReference type="EMBL" id="CAL1696233.1"/>
    </source>
</evidence>
<evidence type="ECO:0000256" key="1">
    <source>
        <dbReference type="SAM" id="SignalP"/>
    </source>
</evidence>
<gene>
    <name evidence="2" type="ORF">GFSPODELE1_LOCUS1102</name>
</gene>
<feature type="chain" id="PRO_5047239559" description="Secreted protein" evidence="1">
    <location>
        <begin position="18"/>
        <end position="98"/>
    </location>
</feature>
<name>A0ABP1CNG7_9APHY</name>
<evidence type="ECO:0008006" key="4">
    <source>
        <dbReference type="Google" id="ProtNLM"/>
    </source>
</evidence>
<keyword evidence="1" id="KW-0732">Signal</keyword>
<accession>A0ABP1CNG7</accession>
<dbReference type="Proteomes" id="UP001497453">
    <property type="component" value="Chromosome 1"/>
</dbReference>
<evidence type="ECO:0000313" key="3">
    <source>
        <dbReference type="Proteomes" id="UP001497453"/>
    </source>
</evidence>
<reference evidence="3" key="1">
    <citation type="submission" date="2024-04" db="EMBL/GenBank/DDBJ databases">
        <authorList>
            <person name="Shaw F."/>
            <person name="Minotto A."/>
        </authorList>
    </citation>
    <scope>NUCLEOTIDE SEQUENCE [LARGE SCALE GENOMIC DNA]</scope>
</reference>
<dbReference type="EMBL" id="OZ037944">
    <property type="protein sequence ID" value="CAL1696233.1"/>
    <property type="molecule type" value="Genomic_DNA"/>
</dbReference>
<proteinExistence type="predicted"/>
<organism evidence="2 3">
    <name type="scientific">Somion occarium</name>
    <dbReference type="NCBI Taxonomy" id="3059160"/>
    <lineage>
        <taxon>Eukaryota</taxon>
        <taxon>Fungi</taxon>
        <taxon>Dikarya</taxon>
        <taxon>Basidiomycota</taxon>
        <taxon>Agaricomycotina</taxon>
        <taxon>Agaricomycetes</taxon>
        <taxon>Polyporales</taxon>
        <taxon>Cerrenaceae</taxon>
        <taxon>Somion</taxon>
    </lineage>
</organism>
<keyword evidence="3" id="KW-1185">Reference proteome</keyword>